<proteinExistence type="predicted"/>
<dbReference type="AlphaFoldDB" id="A0A921HC56"/>
<name>A0A921HC56_9PAST</name>
<gene>
    <name evidence="2" type="ORF">K8W15_13230</name>
</gene>
<dbReference type="SUPFAM" id="SSF51126">
    <property type="entry name" value="Pectin lyase-like"/>
    <property type="match status" value="1"/>
</dbReference>
<dbReference type="Pfam" id="PF05860">
    <property type="entry name" value="TPS"/>
    <property type="match status" value="1"/>
</dbReference>
<dbReference type="InterPro" id="IPR012334">
    <property type="entry name" value="Pectin_lyas_fold"/>
</dbReference>
<evidence type="ECO:0000259" key="1">
    <source>
        <dbReference type="SMART" id="SM00912"/>
    </source>
</evidence>
<dbReference type="NCBIfam" id="TIGR01901">
    <property type="entry name" value="adhes_NPXG"/>
    <property type="match status" value="1"/>
</dbReference>
<comment type="caution">
    <text evidence="2">The sequence shown here is derived from an EMBL/GenBank/DDBJ whole genome shotgun (WGS) entry which is preliminary data.</text>
</comment>
<dbReference type="Proteomes" id="UP000749334">
    <property type="component" value="Unassembled WGS sequence"/>
</dbReference>
<accession>A0A921HC56</accession>
<dbReference type="Pfam" id="PF13018">
    <property type="entry name" value="ESPR"/>
    <property type="match status" value="1"/>
</dbReference>
<feature type="non-terminal residue" evidence="2">
    <location>
        <position position="325"/>
    </location>
</feature>
<dbReference type="InterPro" id="IPR011050">
    <property type="entry name" value="Pectin_lyase_fold/virulence"/>
</dbReference>
<feature type="domain" description="Filamentous haemagglutinin FhaB/tRNA nuclease CdiA-like TPS" evidence="1">
    <location>
        <begin position="93"/>
        <end position="213"/>
    </location>
</feature>
<dbReference type="EMBL" id="DYVQ01000106">
    <property type="protein sequence ID" value="HJF75119.1"/>
    <property type="molecule type" value="Genomic_DNA"/>
</dbReference>
<dbReference type="InterPro" id="IPR024973">
    <property type="entry name" value="ESPR"/>
</dbReference>
<evidence type="ECO:0000313" key="2">
    <source>
        <dbReference type="EMBL" id="HJF75119.1"/>
    </source>
</evidence>
<sequence length="325" mass="34931">MNKHLYRIIFSKTQQRLVVVSDIATGEGKAKSEGQQGFTLLNKRPHWRLKPIALSLLSLCGYLFLSVAQANELQIRADNTAPKNQQPIVLQTANGLPQVNIQTPNDKGLSHNKYQQFDVAQKGAILNNSRKNTQTEQGGWVQANPYLVGGEAKVILNEINAKKPSQLKGYIEVAGKKADVIIANPSGIHCEGCGIINAGRSTLTTGEVQIENGEVKSYRVEKGSVTVSGRGFDSSRQDYTDIIAKEVKINAGIWANELKVTTGQNQVSANNDSIQVIRAGDAPQTQGYAVDVAQLGGMYANNIHLIGTEHGLGVRNAGHIGAAAG</sequence>
<evidence type="ECO:0000313" key="3">
    <source>
        <dbReference type="Proteomes" id="UP000749334"/>
    </source>
</evidence>
<dbReference type="SMART" id="SM00912">
    <property type="entry name" value="Haemagg_act"/>
    <property type="match status" value="1"/>
</dbReference>
<reference evidence="2" key="2">
    <citation type="submission" date="2021-09" db="EMBL/GenBank/DDBJ databases">
        <authorList>
            <person name="Gilroy R."/>
        </authorList>
    </citation>
    <scope>NUCLEOTIDE SEQUENCE</scope>
    <source>
        <strain evidence="2">ChiHjej11B10-15683</strain>
    </source>
</reference>
<organism evidence="2 3">
    <name type="scientific">Gallibacterium anatis</name>
    <dbReference type="NCBI Taxonomy" id="750"/>
    <lineage>
        <taxon>Bacteria</taxon>
        <taxon>Pseudomonadati</taxon>
        <taxon>Pseudomonadota</taxon>
        <taxon>Gammaproteobacteria</taxon>
        <taxon>Pasteurellales</taxon>
        <taxon>Pasteurellaceae</taxon>
        <taxon>Gallibacterium</taxon>
    </lineage>
</organism>
<dbReference type="Gene3D" id="2.160.20.10">
    <property type="entry name" value="Single-stranded right-handed beta-helix, Pectin lyase-like"/>
    <property type="match status" value="1"/>
</dbReference>
<reference evidence="2" key="1">
    <citation type="journal article" date="2021" name="PeerJ">
        <title>Extensive microbial diversity within the chicken gut microbiome revealed by metagenomics and culture.</title>
        <authorList>
            <person name="Gilroy R."/>
            <person name="Ravi A."/>
            <person name="Getino M."/>
            <person name="Pursley I."/>
            <person name="Horton D.L."/>
            <person name="Alikhan N.F."/>
            <person name="Baker D."/>
            <person name="Gharbi K."/>
            <person name="Hall N."/>
            <person name="Watson M."/>
            <person name="Adriaenssens E.M."/>
            <person name="Foster-Nyarko E."/>
            <person name="Jarju S."/>
            <person name="Secka A."/>
            <person name="Antonio M."/>
            <person name="Oren A."/>
            <person name="Chaudhuri R.R."/>
            <person name="La Ragione R."/>
            <person name="Hildebrand F."/>
            <person name="Pallen M.J."/>
        </authorList>
    </citation>
    <scope>NUCLEOTIDE SEQUENCE</scope>
    <source>
        <strain evidence="2">ChiHjej11B10-15683</strain>
    </source>
</reference>
<protein>
    <submittedName>
        <fullName evidence="2">Filamentous hemagglutinin N-terminal domain-containing protein</fullName>
    </submittedName>
</protein>
<dbReference type="InterPro" id="IPR008638">
    <property type="entry name" value="FhaB/CdiA-like_TPS"/>
</dbReference>